<feature type="compositionally biased region" description="Polar residues" evidence="1">
    <location>
        <begin position="7"/>
        <end position="26"/>
    </location>
</feature>
<dbReference type="EMBL" id="JACCJC010000058">
    <property type="protein sequence ID" value="KAF6231291.1"/>
    <property type="molecule type" value="Genomic_DNA"/>
</dbReference>
<comment type="caution">
    <text evidence="2">The sequence shown here is derived from an EMBL/GenBank/DDBJ whole genome shotgun (WGS) entry which is preliminary data.</text>
</comment>
<name>A0A8H6FMJ4_9LECA</name>
<protein>
    <submittedName>
        <fullName evidence="2">Uncharacterized protein</fullName>
    </submittedName>
</protein>
<evidence type="ECO:0000313" key="2">
    <source>
        <dbReference type="EMBL" id="KAF6231291.1"/>
    </source>
</evidence>
<dbReference type="GeneID" id="59292080"/>
<evidence type="ECO:0000256" key="1">
    <source>
        <dbReference type="SAM" id="MobiDB-lite"/>
    </source>
</evidence>
<organism evidence="2 3">
    <name type="scientific">Letharia columbiana</name>
    <dbReference type="NCBI Taxonomy" id="112416"/>
    <lineage>
        <taxon>Eukaryota</taxon>
        <taxon>Fungi</taxon>
        <taxon>Dikarya</taxon>
        <taxon>Ascomycota</taxon>
        <taxon>Pezizomycotina</taxon>
        <taxon>Lecanoromycetes</taxon>
        <taxon>OSLEUM clade</taxon>
        <taxon>Lecanoromycetidae</taxon>
        <taxon>Lecanorales</taxon>
        <taxon>Lecanorineae</taxon>
        <taxon>Parmeliaceae</taxon>
        <taxon>Letharia</taxon>
    </lineage>
</organism>
<proteinExistence type="predicted"/>
<dbReference type="Proteomes" id="UP000578531">
    <property type="component" value="Unassembled WGS sequence"/>
</dbReference>
<feature type="region of interest" description="Disordered" evidence="1">
    <location>
        <begin position="1"/>
        <end position="26"/>
    </location>
</feature>
<dbReference type="AlphaFoldDB" id="A0A8H6FMJ4"/>
<reference evidence="2 3" key="1">
    <citation type="journal article" date="2020" name="Genomics">
        <title>Complete, high-quality genomes from long-read metagenomic sequencing of two wolf lichen thalli reveals enigmatic genome architecture.</title>
        <authorList>
            <person name="McKenzie S.K."/>
            <person name="Walston R.F."/>
            <person name="Allen J.L."/>
        </authorList>
    </citation>
    <scope>NUCLEOTIDE SEQUENCE [LARGE SCALE GENOMIC DNA]</scope>
    <source>
        <strain evidence="2">WasteWater2</strain>
    </source>
</reference>
<gene>
    <name evidence="2" type="ORF">HO173_010434</name>
</gene>
<dbReference type="RefSeq" id="XP_037160724.1">
    <property type="nucleotide sequence ID" value="XM_037312319.1"/>
</dbReference>
<accession>A0A8H6FMJ4</accession>
<keyword evidence="3" id="KW-1185">Reference proteome</keyword>
<evidence type="ECO:0000313" key="3">
    <source>
        <dbReference type="Proteomes" id="UP000578531"/>
    </source>
</evidence>
<sequence>MKLSVKLSKQTIPNHQQQSQPRNNFQTTAKVPVSWTPENERKLQIVHAVNNKDIDATEIATHFHGAPPRAITPHLGILREDGKALPPPPGAPIVAGTANAALLSLHTRGVERRVWNYGRRSG</sequence>